<reference evidence="2 3" key="1">
    <citation type="submission" date="2016-10" db="EMBL/GenBank/DDBJ databases">
        <authorList>
            <person name="de Groot N.N."/>
        </authorList>
    </citation>
    <scope>NUCLEOTIDE SEQUENCE [LARGE SCALE GENOMIC DNA]</scope>
    <source>
        <strain evidence="2 3">MT12</strain>
    </source>
</reference>
<proteinExistence type="inferred from homology"/>
<comment type="similarity">
    <text evidence="1">Belongs to the OprB family.</text>
</comment>
<dbReference type="InterPro" id="IPR038673">
    <property type="entry name" value="OprB_sf"/>
</dbReference>
<accession>A0A1H4YG16</accession>
<gene>
    <name evidence="2" type="ORF">SAMN05444164_3938</name>
</gene>
<organism evidence="2 3">
    <name type="scientific">Bradyrhizobium erythrophlei</name>
    <dbReference type="NCBI Taxonomy" id="1437360"/>
    <lineage>
        <taxon>Bacteria</taxon>
        <taxon>Pseudomonadati</taxon>
        <taxon>Pseudomonadota</taxon>
        <taxon>Alphaproteobacteria</taxon>
        <taxon>Hyphomicrobiales</taxon>
        <taxon>Nitrobacteraceae</taxon>
        <taxon>Bradyrhizobium</taxon>
    </lineage>
</organism>
<dbReference type="Gene3D" id="2.40.160.180">
    <property type="entry name" value="Carbohydrate-selective porin OprB"/>
    <property type="match status" value="1"/>
</dbReference>
<dbReference type="EMBL" id="FNTH01000001">
    <property type="protein sequence ID" value="SED16956.1"/>
    <property type="molecule type" value="Genomic_DNA"/>
</dbReference>
<sequence>MGWGILVRFRRKRSELSQELPGLAQDGAGHGLLIDNDVGDGAPSSWLPPVAPRQRLGWLNEEPSTVEICDRRQFLVFKDDKGATLISLRGVKIGLATSTSLCSAHAADLPFKCKVVEYVKARCNISRWLTLVIISTLNLASASISQAADLNEIKGSSKSPEKSVNDRLAELNATLGYRGWNVPFPAFNDTLTQDAGGIRSALAEYGIGFIGYGSPRFFANLLDTPTHVQNTFPKCPTDASVSGALCAGNRAYFGQSPDAVYGVSMVLTYDLRRLGIPDGLLAVGGSFSGGDHQAYSPNIDRLNLLSWYQTAFDRRMEIEFGYLQGLQQFVGQTVGGNFANPFGPSGSIPALLGLSAGTAATPMFRSTFHMTGDLKNGFYNEFAVSRSVPPVRPLQMMGPPSTPRRVSSTAVMWSFASSHSPGMRTKAMGHVRIRPLRYTAQEPPYPSSLELTDLWPSLLLSWTVSQSYRDRPPYSPALNL</sequence>
<protein>
    <recommendedName>
        <fullName evidence="4">Porin</fullName>
    </recommendedName>
</protein>
<evidence type="ECO:0008006" key="4">
    <source>
        <dbReference type="Google" id="ProtNLM"/>
    </source>
</evidence>
<evidence type="ECO:0000313" key="3">
    <source>
        <dbReference type="Proteomes" id="UP000198992"/>
    </source>
</evidence>
<name>A0A1H4YG16_9BRAD</name>
<dbReference type="Proteomes" id="UP000198992">
    <property type="component" value="Unassembled WGS sequence"/>
</dbReference>
<evidence type="ECO:0000313" key="2">
    <source>
        <dbReference type="EMBL" id="SED16956.1"/>
    </source>
</evidence>
<evidence type="ECO:0000256" key="1">
    <source>
        <dbReference type="ARBA" id="ARBA00008769"/>
    </source>
</evidence>
<dbReference type="AlphaFoldDB" id="A0A1H4YG16"/>